<feature type="chain" id="PRO_5017486240" description="DUF1579 domain-containing protein" evidence="1">
    <location>
        <begin position="18"/>
        <end position="173"/>
    </location>
</feature>
<evidence type="ECO:0000256" key="1">
    <source>
        <dbReference type="SAM" id="SignalP"/>
    </source>
</evidence>
<keyword evidence="1" id="KW-0732">Signal</keyword>
<sequence>MRTIIGLLAAGALVACAQTPLSEDAAEPPAVQPGDLALLEGSWTGSLTYRDYSPPHEDVTIPATLEADQLDEGIRLELKYPDEPSAYDRSMLIASDEGRTLNSETVMSRTATGDEVTIVTTSDCEDDGRPAQCKVTYTLSPRVFEMKKMVALDSGEAPFRRNAYAFVRLAEAD</sequence>
<evidence type="ECO:0008006" key="4">
    <source>
        <dbReference type="Google" id="ProtNLM"/>
    </source>
</evidence>
<evidence type="ECO:0000313" key="2">
    <source>
        <dbReference type="EMBL" id="RIJ31609.1"/>
    </source>
</evidence>
<gene>
    <name evidence="2" type="ORF">D1222_05025</name>
</gene>
<dbReference type="EMBL" id="QWGA01000003">
    <property type="protein sequence ID" value="RIJ31609.1"/>
    <property type="molecule type" value="Genomic_DNA"/>
</dbReference>
<protein>
    <recommendedName>
        <fullName evidence="4">DUF1579 domain-containing protein</fullName>
    </recommendedName>
</protein>
<dbReference type="OrthoDB" id="7629150at2"/>
<dbReference type="PROSITE" id="PS51257">
    <property type="entry name" value="PROKAR_LIPOPROTEIN"/>
    <property type="match status" value="1"/>
</dbReference>
<dbReference type="Proteomes" id="UP000265845">
    <property type="component" value="Unassembled WGS sequence"/>
</dbReference>
<comment type="caution">
    <text evidence="2">The sequence shown here is derived from an EMBL/GenBank/DDBJ whole genome shotgun (WGS) entry which is preliminary data.</text>
</comment>
<accession>A0A399RNU5</accession>
<feature type="signal peptide" evidence="1">
    <location>
        <begin position="1"/>
        <end position="17"/>
    </location>
</feature>
<reference evidence="2 3" key="1">
    <citation type="submission" date="2018-08" db="EMBL/GenBank/DDBJ databases">
        <title>Henriciella mobilis sp. nov., isolated from seawater.</title>
        <authorList>
            <person name="Cheng H."/>
            <person name="Wu Y.-H."/>
            <person name="Xu X.-W."/>
            <person name="Guo L.-L."/>
        </authorList>
    </citation>
    <scope>NUCLEOTIDE SEQUENCE [LARGE SCALE GENOMIC DNA]</scope>
    <source>
        <strain evidence="2 3">CCUG67844</strain>
    </source>
</reference>
<evidence type="ECO:0000313" key="3">
    <source>
        <dbReference type="Proteomes" id="UP000265845"/>
    </source>
</evidence>
<name>A0A399RNU5_9PROT</name>
<dbReference type="RefSeq" id="WP_119453102.1">
    <property type="nucleotide sequence ID" value="NZ_QWGA01000003.1"/>
</dbReference>
<dbReference type="AlphaFoldDB" id="A0A399RNU5"/>
<organism evidence="2 3">
    <name type="scientific">Henriciella algicola</name>
    <dbReference type="NCBI Taxonomy" id="1608422"/>
    <lineage>
        <taxon>Bacteria</taxon>
        <taxon>Pseudomonadati</taxon>
        <taxon>Pseudomonadota</taxon>
        <taxon>Alphaproteobacteria</taxon>
        <taxon>Hyphomonadales</taxon>
        <taxon>Hyphomonadaceae</taxon>
        <taxon>Henriciella</taxon>
    </lineage>
</organism>
<proteinExistence type="predicted"/>
<keyword evidence="3" id="KW-1185">Reference proteome</keyword>